<feature type="transmembrane region" description="Helical" evidence="1">
    <location>
        <begin position="29"/>
        <end position="48"/>
    </location>
</feature>
<evidence type="ECO:0000313" key="2">
    <source>
        <dbReference type="EMBL" id="KAF6379133.1"/>
    </source>
</evidence>
<keyword evidence="1" id="KW-0812">Transmembrane</keyword>
<organism evidence="2 3">
    <name type="scientific">Myotis myotis</name>
    <name type="common">Greater mouse-eared bat</name>
    <name type="synonym">Vespertilio myotis</name>
    <dbReference type="NCBI Taxonomy" id="51298"/>
    <lineage>
        <taxon>Eukaryota</taxon>
        <taxon>Metazoa</taxon>
        <taxon>Chordata</taxon>
        <taxon>Craniata</taxon>
        <taxon>Vertebrata</taxon>
        <taxon>Euteleostomi</taxon>
        <taxon>Mammalia</taxon>
        <taxon>Eutheria</taxon>
        <taxon>Laurasiatheria</taxon>
        <taxon>Chiroptera</taxon>
        <taxon>Yangochiroptera</taxon>
        <taxon>Vespertilionidae</taxon>
        <taxon>Myotis</taxon>
    </lineage>
</organism>
<evidence type="ECO:0000256" key="1">
    <source>
        <dbReference type="SAM" id="Phobius"/>
    </source>
</evidence>
<protein>
    <submittedName>
        <fullName evidence="2">Uncharacterized protein</fullName>
    </submittedName>
</protein>
<keyword evidence="1" id="KW-1133">Transmembrane helix</keyword>
<gene>
    <name evidence="2" type="ORF">mMyoMyo1_009962</name>
</gene>
<dbReference type="Proteomes" id="UP000527355">
    <property type="component" value="Unassembled WGS sequence"/>
</dbReference>
<proteinExistence type="predicted"/>
<dbReference type="EMBL" id="JABWUV010000002">
    <property type="protein sequence ID" value="KAF6379133.1"/>
    <property type="molecule type" value="Genomic_DNA"/>
</dbReference>
<evidence type="ECO:0000313" key="3">
    <source>
        <dbReference type="Proteomes" id="UP000527355"/>
    </source>
</evidence>
<feature type="transmembrane region" description="Helical" evidence="1">
    <location>
        <begin position="68"/>
        <end position="88"/>
    </location>
</feature>
<keyword evidence="1" id="KW-0472">Membrane</keyword>
<dbReference type="AlphaFoldDB" id="A0A7J7ZY02"/>
<accession>A0A7J7ZY02</accession>
<name>A0A7J7ZY02_MYOMY</name>
<keyword evidence="3" id="KW-1185">Reference proteome</keyword>
<feature type="transmembrane region" description="Helical" evidence="1">
    <location>
        <begin position="100"/>
        <end position="121"/>
    </location>
</feature>
<comment type="caution">
    <text evidence="2">The sequence shown here is derived from an EMBL/GenBank/DDBJ whole genome shotgun (WGS) entry which is preliminary data.</text>
</comment>
<sequence length="130" mass="15241">MALKKLCYNSPKLVSIHWDFDCVNLFVKWHITVFTTFFIYLSLFPFQLSDSFLSPDLSRSFSNHHIQHLPFFPVLSSFNFFYQLLHFLSAPDTMIFIKHHLMFVISSIIFHRLPIISFPNITFPAGLGLP</sequence>
<reference evidence="2 3" key="1">
    <citation type="journal article" date="2020" name="Nature">
        <title>Six reference-quality genomes reveal evolution of bat adaptations.</title>
        <authorList>
            <person name="Jebb D."/>
            <person name="Huang Z."/>
            <person name="Pippel M."/>
            <person name="Hughes G.M."/>
            <person name="Lavrichenko K."/>
            <person name="Devanna P."/>
            <person name="Winkler S."/>
            <person name="Jermiin L.S."/>
            <person name="Skirmuntt E.C."/>
            <person name="Katzourakis A."/>
            <person name="Burkitt-Gray L."/>
            <person name="Ray D.A."/>
            <person name="Sullivan K.A.M."/>
            <person name="Roscito J.G."/>
            <person name="Kirilenko B.M."/>
            <person name="Davalos L.M."/>
            <person name="Corthals A.P."/>
            <person name="Power M.L."/>
            <person name="Jones G."/>
            <person name="Ransome R.D."/>
            <person name="Dechmann D.K.N."/>
            <person name="Locatelli A.G."/>
            <person name="Puechmaille S.J."/>
            <person name="Fedrigo O."/>
            <person name="Jarvis E.D."/>
            <person name="Hiller M."/>
            <person name="Vernes S.C."/>
            <person name="Myers E.W."/>
            <person name="Teeling E.C."/>
        </authorList>
    </citation>
    <scope>NUCLEOTIDE SEQUENCE [LARGE SCALE GENOMIC DNA]</scope>
    <source>
        <strain evidence="2">MMyoMyo1</strain>
        <tissue evidence="2">Flight muscle</tissue>
    </source>
</reference>